<dbReference type="OrthoDB" id="2449676at2759"/>
<evidence type="ECO:0000256" key="2">
    <source>
        <dbReference type="SAM" id="SignalP"/>
    </source>
</evidence>
<proteinExistence type="predicted"/>
<gene>
    <name evidence="3" type="ORF">F8M41_016145</name>
</gene>
<feature type="transmembrane region" description="Helical" evidence="1">
    <location>
        <begin position="233"/>
        <end position="256"/>
    </location>
</feature>
<evidence type="ECO:0000313" key="3">
    <source>
        <dbReference type="EMBL" id="KAF0342419.1"/>
    </source>
</evidence>
<protein>
    <submittedName>
        <fullName evidence="3">Uncharacterized protein</fullName>
    </submittedName>
</protein>
<reference evidence="3 4" key="1">
    <citation type="journal article" date="2019" name="Environ. Microbiol.">
        <title>At the nexus of three kingdoms: the genome of the mycorrhizal fungus Gigaspora margarita provides insights into plant, endobacterial and fungal interactions.</title>
        <authorList>
            <person name="Venice F."/>
            <person name="Ghignone S."/>
            <person name="Salvioli di Fossalunga A."/>
            <person name="Amselem J."/>
            <person name="Novero M."/>
            <person name="Xianan X."/>
            <person name="Sedzielewska Toro K."/>
            <person name="Morin E."/>
            <person name="Lipzen A."/>
            <person name="Grigoriev I.V."/>
            <person name="Henrissat B."/>
            <person name="Martin F.M."/>
            <person name="Bonfante P."/>
        </authorList>
    </citation>
    <scope>NUCLEOTIDE SEQUENCE [LARGE SCALE GENOMIC DNA]</scope>
    <source>
        <strain evidence="3 4">BEG34</strain>
    </source>
</reference>
<keyword evidence="4" id="KW-1185">Reference proteome</keyword>
<feature type="transmembrane region" description="Helical" evidence="1">
    <location>
        <begin position="88"/>
        <end position="114"/>
    </location>
</feature>
<dbReference type="Proteomes" id="UP000439903">
    <property type="component" value="Unassembled WGS sequence"/>
</dbReference>
<feature type="chain" id="PRO_5034535803" evidence="2">
    <location>
        <begin position="22"/>
        <end position="283"/>
    </location>
</feature>
<name>A0A8H3WX62_GIGMA</name>
<keyword evidence="1" id="KW-1133">Transmembrane helix</keyword>
<accession>A0A8H3WX62</accession>
<keyword evidence="1" id="KW-0472">Membrane</keyword>
<keyword evidence="2" id="KW-0732">Signal</keyword>
<keyword evidence="1" id="KW-0812">Transmembrane</keyword>
<sequence>MMKSFFKKFIFLTCLLPVVSARLYLSEMFNFELKEYIPYIIVSTIILIAMFPTRRFTKFRSLIWVALGAFAWLIFPPLFFYVHQGLSITTIIMLTFNSIMVLYEIIHVIISLIIMVKEPKKNIETSLLYLSFWPIILMDTFKNNRILKIIATTFMVLFIISFLGSMITVWVNFLDSDYDHKAFTIFLVINFIIGCCMNCCLIPVVSSIVYYIISEINHYYIFYTLSNEVNKISLLLFWTDLWSLLSSIYLIIDCYFDEEQKMMMDDDDEMDDPKFDCEKKLGY</sequence>
<organism evidence="3 4">
    <name type="scientific">Gigaspora margarita</name>
    <dbReference type="NCBI Taxonomy" id="4874"/>
    <lineage>
        <taxon>Eukaryota</taxon>
        <taxon>Fungi</taxon>
        <taxon>Fungi incertae sedis</taxon>
        <taxon>Mucoromycota</taxon>
        <taxon>Glomeromycotina</taxon>
        <taxon>Glomeromycetes</taxon>
        <taxon>Diversisporales</taxon>
        <taxon>Gigasporaceae</taxon>
        <taxon>Gigaspora</taxon>
    </lineage>
</organism>
<comment type="caution">
    <text evidence="3">The sequence shown here is derived from an EMBL/GenBank/DDBJ whole genome shotgun (WGS) entry which is preliminary data.</text>
</comment>
<evidence type="ECO:0000256" key="1">
    <source>
        <dbReference type="SAM" id="Phobius"/>
    </source>
</evidence>
<dbReference type="AlphaFoldDB" id="A0A8H3WX62"/>
<evidence type="ECO:0000313" key="4">
    <source>
        <dbReference type="Proteomes" id="UP000439903"/>
    </source>
</evidence>
<feature type="transmembrane region" description="Helical" evidence="1">
    <location>
        <begin position="36"/>
        <end position="53"/>
    </location>
</feature>
<dbReference type="EMBL" id="WTPW01003452">
    <property type="protein sequence ID" value="KAF0342419.1"/>
    <property type="molecule type" value="Genomic_DNA"/>
</dbReference>
<feature type="transmembrane region" description="Helical" evidence="1">
    <location>
        <begin position="185"/>
        <end position="213"/>
    </location>
</feature>
<feature type="signal peptide" evidence="2">
    <location>
        <begin position="1"/>
        <end position="21"/>
    </location>
</feature>
<feature type="transmembrane region" description="Helical" evidence="1">
    <location>
        <begin position="149"/>
        <end position="173"/>
    </location>
</feature>
<feature type="transmembrane region" description="Helical" evidence="1">
    <location>
        <begin position="62"/>
        <end position="82"/>
    </location>
</feature>